<evidence type="ECO:0000313" key="2">
    <source>
        <dbReference type="Proteomes" id="UP000292884"/>
    </source>
</evidence>
<dbReference type="OrthoDB" id="10001483at2"/>
<protein>
    <submittedName>
        <fullName evidence="1">Uncharacterized protein</fullName>
    </submittedName>
</protein>
<gene>
    <name evidence="1" type="ORF">EZ428_16195</name>
</gene>
<dbReference type="AlphaFoldDB" id="A0A4R0MRL9"/>
<organism evidence="1 2">
    <name type="scientific">Pedobacter frigiditerrae</name>
    <dbReference type="NCBI Taxonomy" id="2530452"/>
    <lineage>
        <taxon>Bacteria</taxon>
        <taxon>Pseudomonadati</taxon>
        <taxon>Bacteroidota</taxon>
        <taxon>Sphingobacteriia</taxon>
        <taxon>Sphingobacteriales</taxon>
        <taxon>Sphingobacteriaceae</taxon>
        <taxon>Pedobacter</taxon>
    </lineage>
</organism>
<reference evidence="1 2" key="1">
    <citation type="submission" date="2019-02" db="EMBL/GenBank/DDBJ databases">
        <title>Pedobacter sp. RP-1-13 sp. nov., isolated from Arctic soil.</title>
        <authorList>
            <person name="Dahal R.H."/>
        </authorList>
    </citation>
    <scope>NUCLEOTIDE SEQUENCE [LARGE SCALE GENOMIC DNA]</scope>
    <source>
        <strain evidence="1 2">RP-1-13</strain>
    </source>
</reference>
<evidence type="ECO:0000313" key="1">
    <source>
        <dbReference type="EMBL" id="TCC89237.1"/>
    </source>
</evidence>
<dbReference type="Proteomes" id="UP000292884">
    <property type="component" value="Unassembled WGS sequence"/>
</dbReference>
<proteinExistence type="predicted"/>
<dbReference type="EMBL" id="SJSK01000004">
    <property type="protein sequence ID" value="TCC89237.1"/>
    <property type="molecule type" value="Genomic_DNA"/>
</dbReference>
<name>A0A4R0MRL9_9SPHI</name>
<dbReference type="RefSeq" id="WP_131554224.1">
    <property type="nucleotide sequence ID" value="NZ_SJSK01000004.1"/>
</dbReference>
<comment type="caution">
    <text evidence="1">The sequence shown here is derived from an EMBL/GenBank/DDBJ whole genome shotgun (WGS) entry which is preliminary data.</text>
</comment>
<keyword evidence="2" id="KW-1185">Reference proteome</keyword>
<sequence length="181" mass="21009">MKDLNLLPDDRELYVEWSTEWISKLIKIFRDNDNLNELLFFLESSKENIKTSTNFGNDIKRLLKEKGLNKISRDARIVMLSAHCPKRPDPQYPRKIVRDSYASFENMSETKNIHLLLEWDTGGFYRTIIKPGEIAEVTFNSNKAFVCHRSDGGDYTSCPAKNVVAQADDYFQLEENGEYSQ</sequence>
<accession>A0A4R0MRL9</accession>